<evidence type="ECO:0000256" key="7">
    <source>
        <dbReference type="SAM" id="Phobius"/>
    </source>
</evidence>
<dbReference type="Pfam" id="PF20684">
    <property type="entry name" value="Fung_rhodopsin"/>
    <property type="match status" value="1"/>
</dbReference>
<feature type="transmembrane region" description="Helical" evidence="7">
    <location>
        <begin position="275"/>
        <end position="298"/>
    </location>
</feature>
<feature type="transmembrane region" description="Helical" evidence="7">
    <location>
        <begin position="128"/>
        <end position="147"/>
    </location>
</feature>
<feature type="region of interest" description="Disordered" evidence="6">
    <location>
        <begin position="361"/>
        <end position="399"/>
    </location>
</feature>
<comment type="caution">
    <text evidence="9">The sequence shown here is derived from an EMBL/GenBank/DDBJ whole genome shotgun (WGS) entry which is preliminary data.</text>
</comment>
<evidence type="ECO:0000256" key="3">
    <source>
        <dbReference type="ARBA" id="ARBA00022989"/>
    </source>
</evidence>
<feature type="transmembrane region" description="Helical" evidence="7">
    <location>
        <begin position="244"/>
        <end position="263"/>
    </location>
</feature>
<dbReference type="EMBL" id="JAACJP010000007">
    <property type="protein sequence ID" value="KAF5382999.1"/>
    <property type="molecule type" value="Genomic_DNA"/>
</dbReference>
<feature type="compositionally biased region" description="Polar residues" evidence="6">
    <location>
        <begin position="369"/>
        <end position="379"/>
    </location>
</feature>
<comment type="similarity">
    <text evidence="5">Belongs to the SAT4 family.</text>
</comment>
<name>A0A8H5HGX4_9AGAR</name>
<organism evidence="9 10">
    <name type="scientific">Tricholomella constricta</name>
    <dbReference type="NCBI Taxonomy" id="117010"/>
    <lineage>
        <taxon>Eukaryota</taxon>
        <taxon>Fungi</taxon>
        <taxon>Dikarya</taxon>
        <taxon>Basidiomycota</taxon>
        <taxon>Agaricomycotina</taxon>
        <taxon>Agaricomycetes</taxon>
        <taxon>Agaricomycetidae</taxon>
        <taxon>Agaricales</taxon>
        <taxon>Tricholomatineae</taxon>
        <taxon>Lyophyllaceae</taxon>
        <taxon>Tricholomella</taxon>
    </lineage>
</organism>
<evidence type="ECO:0000259" key="8">
    <source>
        <dbReference type="Pfam" id="PF20684"/>
    </source>
</evidence>
<evidence type="ECO:0000256" key="4">
    <source>
        <dbReference type="ARBA" id="ARBA00023136"/>
    </source>
</evidence>
<dbReference type="OrthoDB" id="3229610at2759"/>
<keyword evidence="2 7" id="KW-0812">Transmembrane</keyword>
<dbReference type="Proteomes" id="UP000565441">
    <property type="component" value="Unassembled WGS sequence"/>
</dbReference>
<sequence>MIALTTARALVPSTMSTLHLPTCHYMTTTQLTLFASDFIIPTAAFLPAYSDVDDGTAIDGLTDHPRLPESVALVATAFRLIHRRQRKQFHWDDTFALIAGCFNTIVFACFWARLILTDRARAGHPTSKALGVAIHLILSLTFTSTLWSVRISIMCSVLRILPKGRTHILLRCIITVFALTWFLLIFFKCWICGTNLNWVGACVLGRPFGIGRLTALVVSNLILVGLPTFLLWPTSLPRPLRLMLRAIFSTGLLTTGISALHSVHAMGNNKYLEGFTAHFESAVTLMVCNLLVLVTFIYRRIRNGRDLDNELTEYLSTAPPRENRRLTTCISFTNISSRSQPAIPSTLRRGSSVFLEANSSANAPGNNSCPESSLSSGCTSKDETPSLPLPHSESAWWPP</sequence>
<feature type="domain" description="Rhodopsin" evidence="8">
    <location>
        <begin position="79"/>
        <end position="263"/>
    </location>
</feature>
<proteinExistence type="inferred from homology"/>
<keyword evidence="4 7" id="KW-0472">Membrane</keyword>
<feature type="transmembrane region" description="Helical" evidence="7">
    <location>
        <begin position="94"/>
        <end position="116"/>
    </location>
</feature>
<feature type="transmembrane region" description="Helical" evidence="7">
    <location>
        <begin position="168"/>
        <end position="187"/>
    </location>
</feature>
<dbReference type="PANTHER" id="PTHR33048:SF47">
    <property type="entry name" value="INTEGRAL MEMBRANE PROTEIN-RELATED"/>
    <property type="match status" value="1"/>
</dbReference>
<protein>
    <recommendedName>
        <fullName evidence="8">Rhodopsin domain-containing protein</fullName>
    </recommendedName>
</protein>
<dbReference type="AlphaFoldDB" id="A0A8H5HGX4"/>
<accession>A0A8H5HGX4</accession>
<dbReference type="PANTHER" id="PTHR33048">
    <property type="entry name" value="PTH11-LIKE INTEGRAL MEMBRANE PROTEIN (AFU_ORTHOLOGUE AFUA_5G11245)"/>
    <property type="match status" value="1"/>
</dbReference>
<evidence type="ECO:0000313" key="9">
    <source>
        <dbReference type="EMBL" id="KAF5382999.1"/>
    </source>
</evidence>
<dbReference type="GO" id="GO:0016020">
    <property type="term" value="C:membrane"/>
    <property type="evidence" value="ECO:0007669"/>
    <property type="project" value="UniProtKB-SubCell"/>
</dbReference>
<feature type="transmembrane region" description="Helical" evidence="7">
    <location>
        <begin position="213"/>
        <end position="232"/>
    </location>
</feature>
<gene>
    <name evidence="9" type="ORF">D9615_004849</name>
</gene>
<evidence type="ECO:0000313" key="10">
    <source>
        <dbReference type="Proteomes" id="UP000565441"/>
    </source>
</evidence>
<dbReference type="InterPro" id="IPR052337">
    <property type="entry name" value="SAT4-like"/>
</dbReference>
<evidence type="ECO:0000256" key="2">
    <source>
        <dbReference type="ARBA" id="ARBA00022692"/>
    </source>
</evidence>
<keyword evidence="3 7" id="KW-1133">Transmembrane helix</keyword>
<keyword evidence="10" id="KW-1185">Reference proteome</keyword>
<evidence type="ECO:0000256" key="6">
    <source>
        <dbReference type="SAM" id="MobiDB-lite"/>
    </source>
</evidence>
<evidence type="ECO:0000256" key="1">
    <source>
        <dbReference type="ARBA" id="ARBA00004141"/>
    </source>
</evidence>
<evidence type="ECO:0000256" key="5">
    <source>
        <dbReference type="ARBA" id="ARBA00038359"/>
    </source>
</evidence>
<comment type="subcellular location">
    <subcellularLocation>
        <location evidence="1">Membrane</location>
        <topology evidence="1">Multi-pass membrane protein</topology>
    </subcellularLocation>
</comment>
<dbReference type="InterPro" id="IPR049326">
    <property type="entry name" value="Rhodopsin_dom_fungi"/>
</dbReference>
<reference evidence="9 10" key="1">
    <citation type="journal article" date="2020" name="ISME J.">
        <title>Uncovering the hidden diversity of litter-decomposition mechanisms in mushroom-forming fungi.</title>
        <authorList>
            <person name="Floudas D."/>
            <person name="Bentzer J."/>
            <person name="Ahren D."/>
            <person name="Johansson T."/>
            <person name="Persson P."/>
            <person name="Tunlid A."/>
        </authorList>
    </citation>
    <scope>NUCLEOTIDE SEQUENCE [LARGE SCALE GENOMIC DNA]</scope>
    <source>
        <strain evidence="9 10">CBS 661.87</strain>
    </source>
</reference>